<dbReference type="RefSeq" id="WP_115833642.1">
    <property type="nucleotide sequence ID" value="NZ_QNUL01000030.1"/>
</dbReference>
<dbReference type="EMBL" id="QNUL01000030">
    <property type="protein sequence ID" value="REA57174.1"/>
    <property type="molecule type" value="Genomic_DNA"/>
</dbReference>
<feature type="domain" description="DUF3823" evidence="1">
    <location>
        <begin position="29"/>
        <end position="115"/>
    </location>
</feature>
<dbReference type="InterPro" id="IPR024278">
    <property type="entry name" value="DUF3823_N"/>
</dbReference>
<keyword evidence="4" id="KW-1185">Reference proteome</keyword>
<proteinExistence type="predicted"/>
<sequence length="224" mass="24419">MKVLYRSIWLLFFIALWSCEKDNYTPPASTLTGSVVFNNQPVGLRSNGVQLELWQPGFPLRTKIPVHVDQDGSFSASVFDGNYRLSFVGGNGPWVVSRDSIVVNVNGNTTVDVPVKPYYVISNEAVTNEAGKLASTFNLGKIDDSRALQFVGLYIGTTAVLDNINNRQKVEIQAANITSLTAPVKIDATLSAALASREYVFARIGVKTSGVNEMIFSPVVKVEL</sequence>
<dbReference type="Gene3D" id="2.60.40.2060">
    <property type="match status" value="1"/>
</dbReference>
<dbReference type="Proteomes" id="UP000256373">
    <property type="component" value="Unassembled WGS sequence"/>
</dbReference>
<dbReference type="Gene3D" id="2.60.40.1120">
    <property type="entry name" value="Carboxypeptidase-like, regulatory domain"/>
    <property type="match status" value="1"/>
</dbReference>
<evidence type="ECO:0000259" key="2">
    <source>
        <dbReference type="Pfam" id="PF18003"/>
    </source>
</evidence>
<organism evidence="3 4">
    <name type="scientific">Dyadobacter luteus</name>
    <dbReference type="NCBI Taxonomy" id="2259619"/>
    <lineage>
        <taxon>Bacteria</taxon>
        <taxon>Pseudomonadati</taxon>
        <taxon>Bacteroidota</taxon>
        <taxon>Cytophagia</taxon>
        <taxon>Cytophagales</taxon>
        <taxon>Spirosomataceae</taxon>
        <taxon>Dyadobacter</taxon>
    </lineage>
</organism>
<dbReference type="AlphaFoldDB" id="A0A3D8Y4M9"/>
<dbReference type="Pfam" id="PF12866">
    <property type="entry name" value="DUF3823"/>
    <property type="match status" value="1"/>
</dbReference>
<accession>A0A3D8Y4M9</accession>
<evidence type="ECO:0000313" key="4">
    <source>
        <dbReference type="Proteomes" id="UP000256373"/>
    </source>
</evidence>
<reference evidence="3 4" key="1">
    <citation type="submission" date="2018-07" db="EMBL/GenBank/DDBJ databases">
        <title>Dyadobacter roseus sp. nov., isolated from rose rhizosphere soil.</title>
        <authorList>
            <person name="Chen L."/>
        </authorList>
    </citation>
    <scope>NUCLEOTIDE SEQUENCE [LARGE SCALE GENOMIC DNA]</scope>
    <source>
        <strain evidence="3 4">RS19</strain>
    </source>
</reference>
<evidence type="ECO:0000259" key="1">
    <source>
        <dbReference type="Pfam" id="PF12866"/>
    </source>
</evidence>
<evidence type="ECO:0008006" key="5">
    <source>
        <dbReference type="Google" id="ProtNLM"/>
    </source>
</evidence>
<feature type="domain" description="DUF3823" evidence="2">
    <location>
        <begin position="119"/>
        <end position="221"/>
    </location>
</feature>
<comment type="caution">
    <text evidence="3">The sequence shown here is derived from an EMBL/GenBank/DDBJ whole genome shotgun (WGS) entry which is preliminary data.</text>
</comment>
<dbReference type="OrthoDB" id="1433240at2"/>
<dbReference type="InterPro" id="IPR041186">
    <property type="entry name" value="DUF3823_C"/>
</dbReference>
<gene>
    <name evidence="3" type="ORF">DSL64_24630</name>
</gene>
<name>A0A3D8Y4M9_9BACT</name>
<protein>
    <recommendedName>
        <fullName evidence="5">DUF3823 domain-containing protein</fullName>
    </recommendedName>
</protein>
<evidence type="ECO:0000313" key="3">
    <source>
        <dbReference type="EMBL" id="REA57174.1"/>
    </source>
</evidence>
<dbReference type="Pfam" id="PF18003">
    <property type="entry name" value="DUF3823_C"/>
    <property type="match status" value="1"/>
</dbReference>